<dbReference type="EMBL" id="AP025739">
    <property type="protein sequence ID" value="BDI32181.1"/>
    <property type="molecule type" value="Genomic_DNA"/>
</dbReference>
<feature type="transmembrane region" description="Helical" evidence="9">
    <location>
        <begin position="113"/>
        <end position="136"/>
    </location>
</feature>
<feature type="transmembrane region" description="Helical" evidence="9">
    <location>
        <begin position="85"/>
        <end position="106"/>
    </location>
</feature>
<dbReference type="Pfam" id="PF00909">
    <property type="entry name" value="Ammonium_transp"/>
    <property type="match status" value="1"/>
</dbReference>
<keyword evidence="11" id="KW-1185">Reference proteome</keyword>
<protein>
    <recommendedName>
        <fullName evidence="8 9">Ammonium transporter</fullName>
    </recommendedName>
</protein>
<evidence type="ECO:0000256" key="2">
    <source>
        <dbReference type="ARBA" id="ARBA00005887"/>
    </source>
</evidence>
<feature type="transmembrane region" description="Helical" evidence="9">
    <location>
        <begin position="245"/>
        <end position="262"/>
    </location>
</feature>
<comment type="similarity">
    <text evidence="2 9">Belongs to the ammonia transporter channel (TC 1.A.11.2) family.</text>
</comment>
<sequence>MLMTPGLAFFYGGLARSKNILSTLMMSFVALGIITIQWVVYGYSVAFSSDLGGFMGFMGDPKTYFMLKDVGGDPVALAPTIPHTIFMMFQMTFAIITPALISGAVVERMKFSAYCLFILLWATFFYDPLAHMVWGGGFISAKLHALDFAGGTVVHISSGVSALILAFMLGKRKGHGSEELRPHNLPMVLTGVALLWFGWFGFNAGSELAADGVAGQAFINTHIATGAAAMSWILIEWFKYKKPSALGFGSGAVAGLVAITPACGFVDVKGALIIGLLVSPICFAAIQMKNKLNAYDDALDVFGVHGCGGMFGALATGLFATDKINSNITGALGSANGVFYGGGMTQFIHQIEAVLITVVLAVFFTFVLGKIVGLITGGLRASADDEENGLDVTEHGEVGYSSDTSTVPAFAGVD</sequence>
<dbReference type="KEGG" id="ccot:CCAX7_42320"/>
<proteinExistence type="inferred from homology"/>
<dbReference type="FunCoup" id="A0A402CXQ6">
    <property type="interactions" value="453"/>
</dbReference>
<dbReference type="PROSITE" id="PS01219">
    <property type="entry name" value="AMMONIUM_TRANSP"/>
    <property type="match status" value="1"/>
</dbReference>
<dbReference type="SUPFAM" id="SSF111352">
    <property type="entry name" value="Ammonium transporter"/>
    <property type="match status" value="1"/>
</dbReference>
<keyword evidence="4 9" id="KW-0812">Transmembrane</keyword>
<accession>A0A402CXQ6</accession>
<dbReference type="Proteomes" id="UP000287394">
    <property type="component" value="Chromosome"/>
</dbReference>
<dbReference type="InterPro" id="IPR029020">
    <property type="entry name" value="Ammonium/urea_transptr"/>
</dbReference>
<evidence type="ECO:0000256" key="7">
    <source>
        <dbReference type="ARBA" id="ARBA00023177"/>
    </source>
</evidence>
<keyword evidence="5 9" id="KW-1133">Transmembrane helix</keyword>
<evidence type="ECO:0000256" key="5">
    <source>
        <dbReference type="ARBA" id="ARBA00022989"/>
    </source>
</evidence>
<evidence type="ECO:0000256" key="1">
    <source>
        <dbReference type="ARBA" id="ARBA00004141"/>
    </source>
</evidence>
<dbReference type="Gene3D" id="1.10.3430.10">
    <property type="entry name" value="Ammonium transporter AmtB like domains"/>
    <property type="match status" value="1"/>
</dbReference>
<organism evidence="10 11">
    <name type="scientific">Capsulimonas corticalis</name>
    <dbReference type="NCBI Taxonomy" id="2219043"/>
    <lineage>
        <taxon>Bacteria</taxon>
        <taxon>Bacillati</taxon>
        <taxon>Armatimonadota</taxon>
        <taxon>Armatimonadia</taxon>
        <taxon>Capsulimonadales</taxon>
        <taxon>Capsulimonadaceae</taxon>
        <taxon>Capsulimonas</taxon>
    </lineage>
</organism>
<dbReference type="InterPro" id="IPR001905">
    <property type="entry name" value="Ammonium_transpt"/>
</dbReference>
<dbReference type="InterPro" id="IPR018047">
    <property type="entry name" value="Ammonium_transpt_CS"/>
</dbReference>
<dbReference type="GO" id="GO:0008519">
    <property type="term" value="F:ammonium channel activity"/>
    <property type="evidence" value="ECO:0007669"/>
    <property type="project" value="InterPro"/>
</dbReference>
<gene>
    <name evidence="10" type="ORF">CCAX7_42320</name>
</gene>
<evidence type="ECO:0000256" key="8">
    <source>
        <dbReference type="ARBA" id="ARBA00050025"/>
    </source>
</evidence>
<feature type="transmembrane region" description="Helical" evidence="9">
    <location>
        <begin position="268"/>
        <end position="286"/>
    </location>
</feature>
<evidence type="ECO:0000256" key="3">
    <source>
        <dbReference type="ARBA" id="ARBA00022448"/>
    </source>
</evidence>
<keyword evidence="3 9" id="KW-0813">Transport</keyword>
<dbReference type="InterPro" id="IPR024041">
    <property type="entry name" value="NH4_transpt_AmtB-like_dom"/>
</dbReference>
<keyword evidence="7 9" id="KW-0924">Ammonia transport</keyword>
<evidence type="ECO:0000313" key="10">
    <source>
        <dbReference type="EMBL" id="BDI32181.1"/>
    </source>
</evidence>
<evidence type="ECO:0000256" key="9">
    <source>
        <dbReference type="RuleBase" id="RU362002"/>
    </source>
</evidence>
<dbReference type="NCBIfam" id="TIGR00836">
    <property type="entry name" value="amt"/>
    <property type="match status" value="1"/>
</dbReference>
<keyword evidence="6 9" id="KW-0472">Membrane</keyword>
<evidence type="ECO:0000313" key="11">
    <source>
        <dbReference type="Proteomes" id="UP000287394"/>
    </source>
</evidence>
<feature type="transmembrane region" description="Helical" evidence="9">
    <location>
        <begin position="148"/>
        <end position="170"/>
    </location>
</feature>
<dbReference type="AlphaFoldDB" id="A0A402CXQ6"/>
<dbReference type="GO" id="GO:0005886">
    <property type="term" value="C:plasma membrane"/>
    <property type="evidence" value="ECO:0007669"/>
    <property type="project" value="UniProtKB-SubCell"/>
</dbReference>
<feature type="transmembrane region" description="Helical" evidence="9">
    <location>
        <begin position="217"/>
        <end position="238"/>
    </location>
</feature>
<comment type="subcellular location">
    <subcellularLocation>
        <location evidence="9">Cell membrane</location>
        <topology evidence="9">Multi-pass membrane protein</topology>
    </subcellularLocation>
    <subcellularLocation>
        <location evidence="1">Membrane</location>
        <topology evidence="1">Multi-pass membrane protein</topology>
    </subcellularLocation>
</comment>
<evidence type="ECO:0000256" key="4">
    <source>
        <dbReference type="ARBA" id="ARBA00022692"/>
    </source>
</evidence>
<evidence type="ECO:0000256" key="6">
    <source>
        <dbReference type="ARBA" id="ARBA00023136"/>
    </source>
</evidence>
<dbReference type="PANTHER" id="PTHR43029">
    <property type="entry name" value="AMMONIUM TRANSPORTER MEP2"/>
    <property type="match status" value="1"/>
</dbReference>
<feature type="transmembrane region" description="Helical" evidence="9">
    <location>
        <begin position="298"/>
        <end position="320"/>
    </location>
</feature>
<feature type="transmembrane region" description="Helical" evidence="9">
    <location>
        <begin position="182"/>
        <end position="202"/>
    </location>
</feature>
<dbReference type="PANTHER" id="PTHR43029:SF10">
    <property type="entry name" value="AMMONIUM TRANSPORTER MEP2"/>
    <property type="match status" value="1"/>
</dbReference>
<feature type="transmembrane region" description="Helical" evidence="9">
    <location>
        <begin position="353"/>
        <end position="372"/>
    </location>
</feature>
<reference evidence="10 11" key="1">
    <citation type="journal article" date="2019" name="Int. J. Syst. Evol. Microbiol.">
        <title>Capsulimonas corticalis gen. nov., sp. nov., an aerobic capsulated bacterium, of a novel bacterial order, Capsulimonadales ord. nov., of the class Armatimonadia of the phylum Armatimonadetes.</title>
        <authorList>
            <person name="Li J."/>
            <person name="Kudo C."/>
            <person name="Tonouchi A."/>
        </authorList>
    </citation>
    <scope>NUCLEOTIDE SEQUENCE [LARGE SCALE GENOMIC DNA]</scope>
    <source>
        <strain evidence="10 11">AX-7</strain>
    </source>
</reference>
<name>A0A402CXQ6_9BACT</name>
<feature type="transmembrane region" description="Helical" evidence="9">
    <location>
        <begin position="20"/>
        <end position="41"/>
    </location>
</feature>